<dbReference type="GO" id="GO:0006508">
    <property type="term" value="P:proteolysis"/>
    <property type="evidence" value="ECO:0007669"/>
    <property type="project" value="UniProtKB-KW"/>
</dbReference>
<keyword evidence="4" id="KW-0788">Thiol protease</keyword>
<keyword evidence="3" id="KW-0378">Hydrolase</keyword>
<dbReference type="InterPro" id="IPR003653">
    <property type="entry name" value="Peptidase_C48_C"/>
</dbReference>
<feature type="domain" description="Ubiquitin-like protease family profile" evidence="6">
    <location>
        <begin position="142"/>
        <end position="201"/>
    </location>
</feature>
<dbReference type="PANTHER" id="PTHR12606:SF155">
    <property type="entry name" value="OS04G0316900 PROTEIN"/>
    <property type="match status" value="1"/>
</dbReference>
<evidence type="ECO:0000256" key="3">
    <source>
        <dbReference type="ARBA" id="ARBA00022801"/>
    </source>
</evidence>
<reference evidence="7 8" key="1">
    <citation type="journal article" date="2019" name="Sci. Rep.">
        <title>A high-quality genome of Eragrostis curvula grass provides insights into Poaceae evolution and supports new strategies to enhance forage quality.</title>
        <authorList>
            <person name="Carballo J."/>
            <person name="Santos B.A.C.M."/>
            <person name="Zappacosta D."/>
            <person name="Garbus I."/>
            <person name="Selva J.P."/>
            <person name="Gallo C.A."/>
            <person name="Diaz A."/>
            <person name="Albertini E."/>
            <person name="Caccamo M."/>
            <person name="Echenique V."/>
        </authorList>
    </citation>
    <scope>NUCLEOTIDE SEQUENCE [LARGE SCALE GENOMIC DNA]</scope>
    <source>
        <strain evidence="8">cv. Victoria</strain>
        <tissue evidence="7">Leaf</tissue>
    </source>
</reference>
<dbReference type="Proteomes" id="UP000324897">
    <property type="component" value="Unassembled WGS sequence"/>
</dbReference>
<feature type="region of interest" description="Disordered" evidence="5">
    <location>
        <begin position="496"/>
        <end position="533"/>
    </location>
</feature>
<dbReference type="EMBL" id="RWGY01000009">
    <property type="protein sequence ID" value="TVU36769.1"/>
    <property type="molecule type" value="Genomic_DNA"/>
</dbReference>
<evidence type="ECO:0000256" key="4">
    <source>
        <dbReference type="ARBA" id="ARBA00022807"/>
    </source>
</evidence>
<dbReference type="GO" id="GO:0016926">
    <property type="term" value="P:protein desumoylation"/>
    <property type="evidence" value="ECO:0007669"/>
    <property type="project" value="TreeGrafter"/>
</dbReference>
<accession>A0A5J9VKJ2</accession>
<feature type="compositionally biased region" description="Low complexity" evidence="5">
    <location>
        <begin position="523"/>
        <end position="533"/>
    </location>
</feature>
<dbReference type="Gene3D" id="3.40.395.10">
    <property type="entry name" value="Adenoviral Proteinase, Chain A"/>
    <property type="match status" value="2"/>
</dbReference>
<name>A0A5J9VKJ2_9POAL</name>
<evidence type="ECO:0000313" key="8">
    <source>
        <dbReference type="Proteomes" id="UP000324897"/>
    </source>
</evidence>
<feature type="non-terminal residue" evidence="7">
    <location>
        <position position="1"/>
    </location>
</feature>
<gene>
    <name evidence="7" type="ORF">EJB05_18716</name>
</gene>
<dbReference type="InterPro" id="IPR038765">
    <property type="entry name" value="Papain-like_cys_pep_sf"/>
</dbReference>
<organism evidence="7 8">
    <name type="scientific">Eragrostis curvula</name>
    <name type="common">weeping love grass</name>
    <dbReference type="NCBI Taxonomy" id="38414"/>
    <lineage>
        <taxon>Eukaryota</taxon>
        <taxon>Viridiplantae</taxon>
        <taxon>Streptophyta</taxon>
        <taxon>Embryophyta</taxon>
        <taxon>Tracheophyta</taxon>
        <taxon>Spermatophyta</taxon>
        <taxon>Magnoliopsida</taxon>
        <taxon>Liliopsida</taxon>
        <taxon>Poales</taxon>
        <taxon>Poaceae</taxon>
        <taxon>PACMAD clade</taxon>
        <taxon>Chloridoideae</taxon>
        <taxon>Eragrostideae</taxon>
        <taxon>Eragrostidinae</taxon>
        <taxon>Eragrostis</taxon>
    </lineage>
</organism>
<keyword evidence="8" id="KW-1185">Reference proteome</keyword>
<evidence type="ECO:0000256" key="1">
    <source>
        <dbReference type="ARBA" id="ARBA00005234"/>
    </source>
</evidence>
<dbReference type="PANTHER" id="PTHR12606">
    <property type="entry name" value="SENTRIN/SUMO-SPECIFIC PROTEASE"/>
    <property type="match status" value="1"/>
</dbReference>
<keyword evidence="2" id="KW-0645">Protease</keyword>
<feature type="compositionally biased region" description="Basic and acidic residues" evidence="5">
    <location>
        <begin position="225"/>
        <end position="234"/>
    </location>
</feature>
<comment type="caution">
    <text evidence="7">The sequence shown here is derived from an EMBL/GenBank/DDBJ whole genome shotgun (WGS) entry which is preliminary data.</text>
</comment>
<comment type="similarity">
    <text evidence="1">Belongs to the peptidase C48 family.</text>
</comment>
<dbReference type="AlphaFoldDB" id="A0A5J9VKJ2"/>
<dbReference type="OrthoDB" id="10681919at2759"/>
<protein>
    <recommendedName>
        <fullName evidence="6">Ubiquitin-like protease family profile domain-containing protein</fullName>
    </recommendedName>
</protein>
<dbReference type="SUPFAM" id="SSF54001">
    <property type="entry name" value="Cysteine proteinases"/>
    <property type="match status" value="1"/>
</dbReference>
<evidence type="ECO:0000259" key="6">
    <source>
        <dbReference type="Pfam" id="PF02902"/>
    </source>
</evidence>
<dbReference type="GO" id="GO:0005634">
    <property type="term" value="C:nucleus"/>
    <property type="evidence" value="ECO:0007669"/>
    <property type="project" value="TreeGrafter"/>
</dbReference>
<evidence type="ECO:0000256" key="2">
    <source>
        <dbReference type="ARBA" id="ARBA00022670"/>
    </source>
</evidence>
<dbReference type="Pfam" id="PF02902">
    <property type="entry name" value="Peptidase_C48"/>
    <property type="match status" value="1"/>
</dbReference>
<evidence type="ECO:0000256" key="5">
    <source>
        <dbReference type="SAM" id="MobiDB-lite"/>
    </source>
</evidence>
<dbReference type="Gramene" id="TVU36769">
    <property type="protein sequence ID" value="TVU36769"/>
    <property type="gene ID" value="EJB05_18716"/>
</dbReference>
<sequence>MCVCQPELSNGYDLILVEDHTKPFNSEPHGHAFVKIGNISIRKDTIDKLADPEEYLNDEIIDASIVILQANNKDDVRKDGKVFVENTHTCEILHKLGKFKYRMEGIEKEEHRQRGLKYLKHDMLEGIEQCLYLASNEVHTTSWLDYNVSSWNVSEINNIPRQKDGSSCGLFLIKYIEYWTGENLTRLFEQAEIDIFRSEIGTQLITDPLNKMGKEMAIHEFAGNEKGSKADHSKKNPHMQQQQQPDQASNAGSVVMQQNITSVSDDFSQGISQQRQLNLNLNETAVQIEEMQGPQCTSPMTMTVQQVAENNNFTVTPSSNAPGQLIGPMALSPAVPAQAADNSVKLIPMLMLNKLQQLLNSNQVTVQTTTDFSDGNPTMVHIKLSLADGTSLSLALPGNEASAVAPVNNQFMMLELPGQETHEAPAFTINNHLMRKVYIRRWLNKEAVMSAIPVFPDVEPEFITSARTPVRKVISKKRVSNQTQASDELLRRSKRAKDMLDGHKPVIKGASTGPITQSRAKSKSLSSSKSNKGKLFSPTFSPIEFPGLVDIDNAKEAEMAYPAISIGEVQKVAVERCGLHPTEVTPELLLAIRTEDQQEEAGSITTNQTVTHG</sequence>
<evidence type="ECO:0000313" key="7">
    <source>
        <dbReference type="EMBL" id="TVU36769.1"/>
    </source>
</evidence>
<feature type="region of interest" description="Disordered" evidence="5">
    <location>
        <begin position="225"/>
        <end position="253"/>
    </location>
</feature>
<proteinExistence type="inferred from homology"/>
<dbReference type="GO" id="GO:0016929">
    <property type="term" value="F:deSUMOylase activity"/>
    <property type="evidence" value="ECO:0007669"/>
    <property type="project" value="TreeGrafter"/>
</dbReference>